<dbReference type="InterPro" id="IPR007526">
    <property type="entry name" value="SWIRM"/>
</dbReference>
<feature type="compositionally biased region" description="Low complexity" evidence="1">
    <location>
        <begin position="397"/>
        <end position="414"/>
    </location>
</feature>
<dbReference type="SUPFAM" id="SSF46689">
    <property type="entry name" value="Homeodomain-like"/>
    <property type="match status" value="1"/>
</dbReference>
<dbReference type="Gene3D" id="1.10.10.10">
    <property type="entry name" value="Winged helix-like DNA-binding domain superfamily/Winged helix DNA-binding domain"/>
    <property type="match status" value="1"/>
</dbReference>
<dbReference type="InterPro" id="IPR036388">
    <property type="entry name" value="WH-like_DNA-bd_sf"/>
</dbReference>
<evidence type="ECO:0000313" key="5">
    <source>
        <dbReference type="Proteomes" id="UP001230188"/>
    </source>
</evidence>
<dbReference type="Proteomes" id="UP001230188">
    <property type="component" value="Unassembled WGS sequence"/>
</dbReference>
<name>A0AAD7XPP0_9STRA</name>
<feature type="compositionally biased region" description="Low complexity" evidence="1">
    <location>
        <begin position="379"/>
        <end position="390"/>
    </location>
</feature>
<gene>
    <name evidence="4" type="ORF">CTAYLR_005306</name>
</gene>
<feature type="domain" description="Chromo" evidence="3">
    <location>
        <begin position="1"/>
        <end position="282"/>
    </location>
</feature>
<evidence type="ECO:0000256" key="1">
    <source>
        <dbReference type="SAM" id="MobiDB-lite"/>
    </source>
</evidence>
<dbReference type="EMBL" id="JAQMWT010000157">
    <property type="protein sequence ID" value="KAJ8608897.1"/>
    <property type="molecule type" value="Genomic_DNA"/>
</dbReference>
<accession>A0AAD7XPP0</accession>
<dbReference type="PROSITE" id="PS52032">
    <property type="entry name" value="MARR_BRCT_CHROMO"/>
    <property type="match status" value="1"/>
</dbReference>
<evidence type="ECO:0000313" key="4">
    <source>
        <dbReference type="EMBL" id="KAJ8608897.1"/>
    </source>
</evidence>
<feature type="region of interest" description="Disordered" evidence="1">
    <location>
        <begin position="515"/>
        <end position="538"/>
    </location>
</feature>
<keyword evidence="5" id="KW-1185">Reference proteome</keyword>
<evidence type="ECO:0000259" key="3">
    <source>
        <dbReference type="PROSITE" id="PS52032"/>
    </source>
</evidence>
<dbReference type="InterPro" id="IPR049898">
    <property type="entry name" value="MARR_BRCT_CHROMO"/>
</dbReference>
<organism evidence="4 5">
    <name type="scientific">Chrysophaeum taylorii</name>
    <dbReference type="NCBI Taxonomy" id="2483200"/>
    <lineage>
        <taxon>Eukaryota</taxon>
        <taxon>Sar</taxon>
        <taxon>Stramenopiles</taxon>
        <taxon>Ochrophyta</taxon>
        <taxon>Pelagophyceae</taxon>
        <taxon>Pelagomonadales</taxon>
        <taxon>Pelagomonadaceae</taxon>
        <taxon>Chrysophaeum</taxon>
    </lineage>
</organism>
<dbReference type="InterPro" id="IPR001005">
    <property type="entry name" value="SANT/Myb"/>
</dbReference>
<feature type="region of interest" description="Disordered" evidence="1">
    <location>
        <begin position="379"/>
        <end position="427"/>
    </location>
</feature>
<protein>
    <submittedName>
        <fullName evidence="4">Uncharacterized protein</fullName>
    </submittedName>
</protein>
<dbReference type="InterPro" id="IPR009057">
    <property type="entry name" value="Homeodomain-like_sf"/>
</dbReference>
<dbReference type="PROSITE" id="PS50934">
    <property type="entry name" value="SWIRM"/>
    <property type="match status" value="1"/>
</dbReference>
<feature type="domain" description="SWIRM" evidence="2">
    <location>
        <begin position="425"/>
        <end position="521"/>
    </location>
</feature>
<comment type="caution">
    <text evidence="4">The sequence shown here is derived from an EMBL/GenBank/DDBJ whole genome shotgun (WGS) entry which is preliminary data.</text>
</comment>
<evidence type="ECO:0000259" key="2">
    <source>
        <dbReference type="PROSITE" id="PS50934"/>
    </source>
</evidence>
<proteinExistence type="predicted"/>
<sequence length="678" mass="74137">MKSAVDWERPEAQRQLEQLASRVGAPASDLARMAAGLDRLNAKLLGRDAQRPRPLVRLPARLLRDASPGGGLEAALRCCVERRALEIFADDSDVARQVSLLAAATEAMRVSGALRWPRIAWDDSVPAATRTELARIARAHSAEIVVSKTDAPTHVVFWDDDVDGAKADQNPQEYLRTLVVDERRRLALVHWWYTPDSRDEWIDIERVQGSPENADLNADWSRPLAPRVEPWRARTRVCCRFLRDVDAHNEWGCELDYELEDDDDDLLGKGGRSTNLKKRKREQALAAAGRAANDRSIGDVALLPPSRDETVPTSIRAKRDVVIATIDVASSDGKQPLVNEGLSLSTSTAPRLVDAKPVILPVDAKPIMLPAAAHSNNNSNNSVVPAAPASLPTQQVPPMHAASAGAPAPSTGDSPSKDETKMPTGGTQFRRNVFDAAGVTPLERACCPEWFCGDSAKSPDHYIEARNWMIAQSNSRPQNLLTATFCRQRLGLDACATIRLFHFVDAWGLVNSQVPPSARRVPKPRPKPPPFFVKDRDDSKTWSPEEIKALVAAAKDIRDDWNAVARAVNAVSGGSFDASDCASRFVELPLRDPLGELGELDEGASSAPLPTSNVNGDIDVAAAREALDALVEARISRVEQRLRDLARAEVALDAERIASARERARLRSEWADLSANFD</sequence>
<dbReference type="AlphaFoldDB" id="A0AAD7XPP0"/>
<dbReference type="Pfam" id="PF04433">
    <property type="entry name" value="SWIRM"/>
    <property type="match status" value="1"/>
</dbReference>
<dbReference type="SMART" id="SM00717">
    <property type="entry name" value="SANT"/>
    <property type="match status" value="1"/>
</dbReference>
<dbReference type="Gene3D" id="1.10.10.60">
    <property type="entry name" value="Homeodomain-like"/>
    <property type="match status" value="1"/>
</dbReference>
<reference evidence="4" key="1">
    <citation type="submission" date="2023-01" db="EMBL/GenBank/DDBJ databases">
        <title>Metagenome sequencing of chrysophaentin producing Chrysophaeum taylorii.</title>
        <authorList>
            <person name="Davison J."/>
            <person name="Bewley C."/>
        </authorList>
    </citation>
    <scope>NUCLEOTIDE SEQUENCE</scope>
    <source>
        <strain evidence="4">NIES-1699</strain>
    </source>
</reference>